<evidence type="ECO:0000256" key="1">
    <source>
        <dbReference type="PROSITE-ProRule" id="PRU10141"/>
    </source>
</evidence>
<reference evidence="4" key="1">
    <citation type="submission" date="2007-07" db="EMBL/GenBank/DDBJ databases">
        <title>PCAP assembly of the Caenorhabditis remanei genome.</title>
        <authorList>
            <consortium name="The Caenorhabditis remanei Sequencing Consortium"/>
            <person name="Wilson R.K."/>
        </authorList>
    </citation>
    <scope>NUCLEOTIDE SEQUENCE [LARGE SCALE GENOMIC DNA]</scope>
    <source>
        <strain evidence="4">PB4641</strain>
    </source>
</reference>
<dbReference type="PROSITE" id="PS00107">
    <property type="entry name" value="PROTEIN_KINASE_ATP"/>
    <property type="match status" value="1"/>
</dbReference>
<evidence type="ECO:0000256" key="2">
    <source>
        <dbReference type="SAM" id="MobiDB-lite"/>
    </source>
</evidence>
<dbReference type="PROSITE" id="PS50011">
    <property type="entry name" value="PROTEIN_KINASE_DOM"/>
    <property type="match status" value="1"/>
</dbReference>
<dbReference type="HOGENOM" id="CLU_019279_2_5_1"/>
<keyword evidence="1" id="KW-0067">ATP-binding</keyword>
<sequence length="410" mass="47490">MQSSDEGDDPMPRDDEELKTKKDKYKVLALLGKGGYGAVYSVLRLSDSEKFAIKCENANTCRKALYMDCNVLKGAAQIKSRHFCTVVDQAAVKDRFNFIVMKLIGKNLWDLRMDTPECRFSLGTALKTAAQCLVSIQQLHKFGYLHRDIKPGNFAAGRKESNEHHTIFMLDFGLCREFVKRGEGKLRTQRANAPFRGTTRYAPLNSMLELDTGRKDDIESWLYMVVEWTSGGLPWRKLKASDRDKVLQFKKELRNREDLQEDMFYSCPKKEFFRILKVSYHFSTSFHSDYFQYTDSLDFYATPDYGFVYYCIKHAADANKIKDTDPLDWDPNTPYFGPIEVPGDGAVIELEVENRMSAEGSINKTRKEKGKKNEEKENEKYRTRKRENKKNDEDEKMKNKKDLEAALKKS</sequence>
<dbReference type="SMART" id="SM00220">
    <property type="entry name" value="S_TKc"/>
    <property type="match status" value="1"/>
</dbReference>
<dbReference type="InterPro" id="IPR017441">
    <property type="entry name" value="Protein_kinase_ATP_BS"/>
</dbReference>
<dbReference type="InterPro" id="IPR000719">
    <property type="entry name" value="Prot_kinase_dom"/>
</dbReference>
<dbReference type="EMBL" id="DS268435">
    <property type="protein sequence ID" value="EFO98540.1"/>
    <property type="molecule type" value="Genomic_DNA"/>
</dbReference>
<organism evidence="5">
    <name type="scientific">Caenorhabditis remanei</name>
    <name type="common">Caenorhabditis vulgaris</name>
    <dbReference type="NCBI Taxonomy" id="31234"/>
    <lineage>
        <taxon>Eukaryota</taxon>
        <taxon>Metazoa</taxon>
        <taxon>Ecdysozoa</taxon>
        <taxon>Nematoda</taxon>
        <taxon>Chromadorea</taxon>
        <taxon>Rhabditida</taxon>
        <taxon>Rhabditina</taxon>
        <taxon>Rhabditomorpha</taxon>
        <taxon>Rhabditoidea</taxon>
        <taxon>Rhabditidae</taxon>
        <taxon>Peloderinae</taxon>
        <taxon>Caenorhabditis</taxon>
    </lineage>
</organism>
<feature type="region of interest" description="Disordered" evidence="2">
    <location>
        <begin position="358"/>
        <end position="410"/>
    </location>
</feature>
<dbReference type="InterPro" id="IPR011009">
    <property type="entry name" value="Kinase-like_dom_sf"/>
</dbReference>
<dbReference type="AlphaFoldDB" id="E3MCS4"/>
<feature type="domain" description="Protein kinase" evidence="3">
    <location>
        <begin position="25"/>
        <end position="336"/>
    </location>
</feature>
<accession>E3MCS4</accession>
<dbReference type="eggNOG" id="KOG1164">
    <property type="taxonomic scope" value="Eukaryota"/>
</dbReference>
<dbReference type="InterPro" id="IPR050235">
    <property type="entry name" value="CK1_Ser-Thr_kinase"/>
</dbReference>
<dbReference type="SUPFAM" id="SSF56112">
    <property type="entry name" value="Protein kinase-like (PK-like)"/>
    <property type="match status" value="1"/>
</dbReference>
<protein>
    <recommendedName>
        <fullName evidence="3">Protein kinase domain-containing protein</fullName>
    </recommendedName>
</protein>
<dbReference type="STRING" id="31234.E3MCS4"/>
<dbReference type="Pfam" id="PF00069">
    <property type="entry name" value="Pkinase"/>
    <property type="match status" value="1"/>
</dbReference>
<feature type="compositionally biased region" description="Basic and acidic residues" evidence="2">
    <location>
        <begin position="389"/>
        <end position="410"/>
    </location>
</feature>
<dbReference type="Proteomes" id="UP000008281">
    <property type="component" value="Unassembled WGS sequence"/>
</dbReference>
<dbReference type="Gene3D" id="1.10.510.10">
    <property type="entry name" value="Transferase(Phosphotransferase) domain 1"/>
    <property type="match status" value="1"/>
</dbReference>
<feature type="compositionally biased region" description="Basic and acidic residues" evidence="2">
    <location>
        <begin position="371"/>
        <end position="381"/>
    </location>
</feature>
<dbReference type="FunCoup" id="E3MCS4">
    <property type="interactions" value="99"/>
</dbReference>
<keyword evidence="5" id="KW-1185">Reference proteome</keyword>
<dbReference type="OMA" id="LYMDCNV"/>
<dbReference type="PANTHER" id="PTHR11909">
    <property type="entry name" value="CASEIN KINASE-RELATED"/>
    <property type="match status" value="1"/>
</dbReference>
<feature type="binding site" evidence="1">
    <location>
        <position position="54"/>
    </location>
    <ligand>
        <name>ATP</name>
        <dbReference type="ChEBI" id="CHEBI:30616"/>
    </ligand>
</feature>
<evidence type="ECO:0000313" key="5">
    <source>
        <dbReference type="Proteomes" id="UP000008281"/>
    </source>
</evidence>
<dbReference type="OrthoDB" id="10020333at2759"/>
<dbReference type="InParanoid" id="E3MCS4"/>
<dbReference type="GO" id="GO:0004672">
    <property type="term" value="F:protein kinase activity"/>
    <property type="evidence" value="ECO:0007669"/>
    <property type="project" value="InterPro"/>
</dbReference>
<dbReference type="GO" id="GO:0005524">
    <property type="term" value="F:ATP binding"/>
    <property type="evidence" value="ECO:0007669"/>
    <property type="project" value="UniProtKB-UniRule"/>
</dbReference>
<name>E3MCS4_CAERE</name>
<keyword evidence="1" id="KW-0547">Nucleotide-binding</keyword>
<proteinExistence type="predicted"/>
<evidence type="ECO:0000259" key="3">
    <source>
        <dbReference type="PROSITE" id="PS50011"/>
    </source>
</evidence>
<evidence type="ECO:0000313" key="4">
    <source>
        <dbReference type="EMBL" id="EFO98540.1"/>
    </source>
</evidence>
<dbReference type="FunFam" id="1.10.510.10:FF:000932">
    <property type="entry name" value="Protein CBG09188"/>
    <property type="match status" value="1"/>
</dbReference>
<gene>
    <name evidence="4" type="ORF">CRE_20231</name>
</gene>